<dbReference type="Gene3D" id="2.30.30.490">
    <property type="match status" value="1"/>
</dbReference>
<evidence type="ECO:0000313" key="3">
    <source>
        <dbReference type="EMBL" id="PIA65432.1"/>
    </source>
</evidence>
<organism evidence="3 4">
    <name type="scientific">Aquilegia coerulea</name>
    <name type="common">Rocky mountain columbine</name>
    <dbReference type="NCBI Taxonomy" id="218851"/>
    <lineage>
        <taxon>Eukaryota</taxon>
        <taxon>Viridiplantae</taxon>
        <taxon>Streptophyta</taxon>
        <taxon>Embryophyta</taxon>
        <taxon>Tracheophyta</taxon>
        <taxon>Spermatophyta</taxon>
        <taxon>Magnoliopsida</taxon>
        <taxon>Ranunculales</taxon>
        <taxon>Ranunculaceae</taxon>
        <taxon>Thalictroideae</taxon>
        <taxon>Aquilegia</taxon>
    </lineage>
</organism>
<keyword evidence="4" id="KW-1185">Reference proteome</keyword>
<dbReference type="Pfam" id="PF01426">
    <property type="entry name" value="BAH"/>
    <property type="match status" value="1"/>
</dbReference>
<dbReference type="Proteomes" id="UP000230069">
    <property type="component" value="Unassembled WGS sequence"/>
</dbReference>
<dbReference type="InterPro" id="IPR043151">
    <property type="entry name" value="BAH_sf"/>
</dbReference>
<feature type="region of interest" description="Disordered" evidence="1">
    <location>
        <begin position="310"/>
        <end position="331"/>
    </location>
</feature>
<dbReference type="AlphaFoldDB" id="A0A2G5FBS1"/>
<dbReference type="PANTHER" id="PTHR47073">
    <property type="entry name" value="PROTEIN ANTI-SILENCING 1"/>
    <property type="match status" value="1"/>
</dbReference>
<evidence type="ECO:0000313" key="4">
    <source>
        <dbReference type="Proteomes" id="UP000230069"/>
    </source>
</evidence>
<dbReference type="STRING" id="218851.A0A2G5FBS1"/>
<dbReference type="FunFam" id="2.30.30.490:FF:000017">
    <property type="entry name" value="Bromo-adjacent homology (BAH) domain-containing protein"/>
    <property type="match status" value="1"/>
</dbReference>
<dbReference type="PANTHER" id="PTHR47073:SF2">
    <property type="entry name" value="PROTEIN ANTI-SILENCING 1"/>
    <property type="match status" value="1"/>
</dbReference>
<sequence>MSGSNETEKPCYFRWGVKGENGKRPGVQFYKSFTYDGVDYCLHDCVYLYNEKRPNEPHIGKLVKIWRDASKNANRVKILWFFRPWEIQKYLNSDVLKNEIFLASGEGEGVDNVNDLDVLVGKCIVVCVSKDERNPQPSAEELKRAHYIFRRTFDVGKFRISDKIGDSVAGTKIVDIFNKKRSPQFANAPKLPSNLIKSSSLSRSNSVKTVGKEGKYENASCIAVPVGKGREQTLFKNTTGSKGFNADNNRFQPNSKRDCNNLLASSINAARKYASLHEDLSKTEVIDVGKPTKANVPQFESKSNAYGVQKSGSCSSNVKTEPYGSDLRSSEYKRKTREEHYPLEDRLRTAWRNETLVLFENLDPSYTSKDIKVFVPL</sequence>
<proteinExistence type="predicted"/>
<name>A0A2G5FBS1_AQUCA</name>
<dbReference type="PROSITE" id="PS51038">
    <property type="entry name" value="BAH"/>
    <property type="match status" value="1"/>
</dbReference>
<evidence type="ECO:0000256" key="1">
    <source>
        <dbReference type="SAM" id="MobiDB-lite"/>
    </source>
</evidence>
<evidence type="ECO:0000259" key="2">
    <source>
        <dbReference type="PROSITE" id="PS51038"/>
    </source>
</evidence>
<feature type="domain" description="BAH" evidence="2">
    <location>
        <begin position="38"/>
        <end position="164"/>
    </location>
</feature>
<dbReference type="OrthoDB" id="1896853at2759"/>
<dbReference type="InParanoid" id="A0A2G5FBS1"/>
<dbReference type="InterPro" id="IPR001025">
    <property type="entry name" value="BAH_dom"/>
</dbReference>
<dbReference type="GO" id="GO:0003723">
    <property type="term" value="F:RNA binding"/>
    <property type="evidence" value="ECO:0007669"/>
    <property type="project" value="TreeGrafter"/>
</dbReference>
<dbReference type="GO" id="GO:0003682">
    <property type="term" value="F:chromatin binding"/>
    <property type="evidence" value="ECO:0007669"/>
    <property type="project" value="InterPro"/>
</dbReference>
<protein>
    <recommendedName>
        <fullName evidence="2">BAH domain-containing protein</fullName>
    </recommendedName>
</protein>
<dbReference type="EMBL" id="KZ305018">
    <property type="protein sequence ID" value="PIA65432.1"/>
    <property type="molecule type" value="Genomic_DNA"/>
</dbReference>
<accession>A0A2G5FBS1</accession>
<feature type="compositionally biased region" description="Polar residues" evidence="1">
    <location>
        <begin position="310"/>
        <end position="319"/>
    </location>
</feature>
<reference evidence="3 4" key="1">
    <citation type="submission" date="2017-09" db="EMBL/GenBank/DDBJ databases">
        <title>WGS assembly of Aquilegia coerulea Goldsmith.</title>
        <authorList>
            <person name="Hodges S."/>
            <person name="Kramer E."/>
            <person name="Nordborg M."/>
            <person name="Tomkins J."/>
            <person name="Borevitz J."/>
            <person name="Derieg N."/>
            <person name="Yan J."/>
            <person name="Mihaltcheva S."/>
            <person name="Hayes R.D."/>
            <person name="Rokhsar D."/>
        </authorList>
    </citation>
    <scope>NUCLEOTIDE SEQUENCE [LARGE SCALE GENOMIC DNA]</scope>
    <source>
        <strain evidence="4">cv. Goldsmith</strain>
    </source>
</reference>
<gene>
    <name evidence="3" type="ORF">AQUCO_00100729v1</name>
</gene>